<accession>A0ABQ2MQA7</accession>
<keyword evidence="3" id="KW-1185">Reference proteome</keyword>
<proteinExistence type="predicted"/>
<dbReference type="Proteomes" id="UP000631535">
    <property type="component" value="Unassembled WGS sequence"/>
</dbReference>
<protein>
    <recommendedName>
        <fullName evidence="1">Lon proteolytic domain-containing protein</fullName>
    </recommendedName>
</protein>
<reference evidence="3" key="1">
    <citation type="journal article" date="2019" name="Int. J. Syst. Evol. Microbiol.">
        <title>The Global Catalogue of Microorganisms (GCM) 10K type strain sequencing project: providing services to taxonomists for standard genome sequencing and annotation.</title>
        <authorList>
            <consortium name="The Broad Institute Genomics Platform"/>
            <consortium name="The Broad Institute Genome Sequencing Center for Infectious Disease"/>
            <person name="Wu L."/>
            <person name="Ma J."/>
        </authorList>
    </citation>
    <scope>NUCLEOTIDE SEQUENCE [LARGE SCALE GENOMIC DNA]</scope>
    <source>
        <strain evidence="3">CGMCC 4.7178</strain>
    </source>
</reference>
<dbReference type="SUPFAM" id="SSF54211">
    <property type="entry name" value="Ribosomal protein S5 domain 2-like"/>
    <property type="match status" value="1"/>
</dbReference>
<sequence>MNTPATRPGLRSRLVSLVRSPLRLTARGRTLVICAVPFAALVAVAALAPLPMSLAQPGLTANVLGDNKSKPVITVSGADGRAVSRKDGGKLLMTTIAATPPDATVRLPQVLSSWFRTDRAVMPSEAVYPEGDTTEEVEKHNQDEMRQSQQAAVKAALGQLHRSSRDVRVSLRLADVGGPSAGLLFSLGVIDKIDGDGSGGGLTGGRTIAGTGTIKADGTVGPVGGVPLKTKAAKRDGASVFLVPKAECADAEAELPKGLRLVPVTDLDGALDALKALKSGGRVPAC</sequence>
<evidence type="ECO:0000259" key="1">
    <source>
        <dbReference type="Pfam" id="PF05362"/>
    </source>
</evidence>
<comment type="caution">
    <text evidence="2">The sequence shown here is derived from an EMBL/GenBank/DDBJ whole genome shotgun (WGS) entry which is preliminary data.</text>
</comment>
<dbReference type="InterPro" id="IPR014721">
    <property type="entry name" value="Ribsml_uS5_D2-typ_fold_subgr"/>
</dbReference>
<feature type="domain" description="Lon proteolytic" evidence="1">
    <location>
        <begin position="178"/>
        <end position="269"/>
    </location>
</feature>
<dbReference type="Gene3D" id="3.30.230.10">
    <property type="match status" value="1"/>
</dbReference>
<dbReference type="EMBL" id="BMMP01000018">
    <property type="protein sequence ID" value="GGO55928.1"/>
    <property type="molecule type" value="Genomic_DNA"/>
</dbReference>
<evidence type="ECO:0000313" key="2">
    <source>
        <dbReference type="EMBL" id="GGO55928.1"/>
    </source>
</evidence>
<organism evidence="2 3">
    <name type="scientific">Streptomyces daqingensis</name>
    <dbReference type="NCBI Taxonomy" id="1472640"/>
    <lineage>
        <taxon>Bacteria</taxon>
        <taxon>Bacillati</taxon>
        <taxon>Actinomycetota</taxon>
        <taxon>Actinomycetes</taxon>
        <taxon>Kitasatosporales</taxon>
        <taxon>Streptomycetaceae</taxon>
        <taxon>Streptomyces</taxon>
    </lineage>
</organism>
<gene>
    <name evidence="2" type="ORF">GCM10012287_48330</name>
</gene>
<name>A0ABQ2MQA7_9ACTN</name>
<dbReference type="InterPro" id="IPR008269">
    <property type="entry name" value="Lon_proteolytic"/>
</dbReference>
<evidence type="ECO:0000313" key="3">
    <source>
        <dbReference type="Proteomes" id="UP000631535"/>
    </source>
</evidence>
<dbReference type="InterPro" id="IPR020568">
    <property type="entry name" value="Ribosomal_Su5_D2-typ_SF"/>
</dbReference>
<dbReference type="Pfam" id="PF05362">
    <property type="entry name" value="Lon_C"/>
    <property type="match status" value="1"/>
</dbReference>